<dbReference type="PRINTS" id="PR00245">
    <property type="entry name" value="OLFACTORYR"/>
</dbReference>
<sequence length="319" mass="35383">MVVGLSDVPEPQLLLFLLFLCIYLVTVGGNLVILIVISCDRRLHTPMYFFLANLSVIDTVFSSVTVPNLLFILATAQKSMSFRGCITQLSFFQFLVVAECYLLAVMAYDRYVAICSPLSYALIMSQSLRCRLVATCWVSWVLSSLHSTLHTSIISSLDYCGANKINEHFCDQPPLLSLSCSNPAGYNIVVLTEGSFVAVSPFIFVVISYSHILKTILNIHSSSGRYQAFSTCSSHLTSVGLFFGAIFFTYFYPSSSGSVSEERPLSVVYSILTPLLNPFIYSLRNQQVKRALKKVTHHRLSINLILHNCFSLGGLSTLT</sequence>
<dbReference type="InterPro" id="IPR050516">
    <property type="entry name" value="Olfactory_GPCR"/>
</dbReference>
<dbReference type="AlphaFoldDB" id="A0A6I8S949"/>
<evidence type="ECO:0000256" key="1">
    <source>
        <dbReference type="ARBA" id="ARBA00004651"/>
    </source>
</evidence>
<dbReference type="SUPFAM" id="SSF81321">
    <property type="entry name" value="Family A G protein-coupled receptor-like"/>
    <property type="match status" value="1"/>
</dbReference>
<dbReference type="PRINTS" id="PR00237">
    <property type="entry name" value="GPCRRHODOPSN"/>
</dbReference>
<feature type="transmembrane region" description="Helical" evidence="11">
    <location>
        <begin position="49"/>
        <end position="74"/>
    </location>
</feature>
<feature type="transmembrane region" description="Helical" evidence="11">
    <location>
        <begin position="264"/>
        <end position="283"/>
    </location>
</feature>
<dbReference type="PANTHER" id="PTHR26452">
    <property type="entry name" value="OLFACTORY RECEPTOR"/>
    <property type="match status" value="1"/>
</dbReference>
<evidence type="ECO:0000256" key="9">
    <source>
        <dbReference type="ARBA" id="ARBA00023224"/>
    </source>
</evidence>
<dbReference type="InterPro" id="IPR000276">
    <property type="entry name" value="GPCR_Rhodpsn"/>
</dbReference>
<keyword evidence="3 10" id="KW-0812">Transmembrane</keyword>
<dbReference type="GeneTree" id="ENSGT01140000282524"/>
<feature type="transmembrane region" description="Helical" evidence="11">
    <location>
        <begin position="12"/>
        <end position="37"/>
    </location>
</feature>
<reference evidence="13" key="1">
    <citation type="journal article" date="2010" name="Science">
        <title>The genome of the Western clawed frog Xenopus tropicalis.</title>
        <authorList>
            <person name="Hellsten U."/>
            <person name="Harland R.M."/>
            <person name="Gilchrist M.J."/>
            <person name="Hendrix D."/>
            <person name="Jurka J."/>
            <person name="Kapitonov V."/>
            <person name="Ovcharenko I."/>
            <person name="Putnam N.H."/>
            <person name="Shu S."/>
            <person name="Taher L."/>
            <person name="Blitz I.L."/>
            <person name="Blumberg B."/>
            <person name="Dichmann D.S."/>
            <person name="Dubchak I."/>
            <person name="Amaya E."/>
            <person name="Detter J.C."/>
            <person name="Fletcher R."/>
            <person name="Gerhard D.S."/>
            <person name="Goodstein D."/>
            <person name="Graves T."/>
            <person name="Grigoriev I.V."/>
            <person name="Grimwood J."/>
            <person name="Kawashima T."/>
            <person name="Lindquist E."/>
            <person name="Lucas S.M."/>
            <person name="Mead P.E."/>
            <person name="Mitros T."/>
            <person name="Ogino H."/>
            <person name="Ohta Y."/>
            <person name="Poliakov A.V."/>
            <person name="Pollet N."/>
            <person name="Robert J."/>
            <person name="Salamov A."/>
            <person name="Sater A.K."/>
            <person name="Schmutz J."/>
            <person name="Terry A."/>
            <person name="Vize P.D."/>
            <person name="Warren W.C."/>
            <person name="Wells D."/>
            <person name="Wills A."/>
            <person name="Wilson R.K."/>
            <person name="Zimmerman L.B."/>
            <person name="Zorn A.M."/>
            <person name="Grainger R."/>
            <person name="Grammer T."/>
            <person name="Khokha M.K."/>
            <person name="Richardson P.M."/>
            <person name="Rokhsar D.S."/>
        </authorList>
    </citation>
    <scope>NUCLEOTIDE SEQUENCE [LARGE SCALE GENOMIC DNA]</scope>
    <source>
        <strain evidence="13">Nigerian</strain>
    </source>
</reference>
<keyword evidence="11" id="KW-0716">Sensory transduction</keyword>
<dbReference type="InterPro" id="IPR017452">
    <property type="entry name" value="GPCR_Rhodpsn_7TM"/>
</dbReference>
<evidence type="ECO:0000256" key="11">
    <source>
        <dbReference type="RuleBase" id="RU363047"/>
    </source>
</evidence>
<evidence type="ECO:0000256" key="4">
    <source>
        <dbReference type="ARBA" id="ARBA00022725"/>
    </source>
</evidence>
<dbReference type="Bgee" id="ENSXETG00000037593">
    <property type="expression patterns" value="Expressed in gastrula"/>
</dbReference>
<dbReference type="GO" id="GO:0004930">
    <property type="term" value="F:G protein-coupled receptor activity"/>
    <property type="evidence" value="ECO:0007669"/>
    <property type="project" value="UniProtKB-KW"/>
</dbReference>
<evidence type="ECO:0000256" key="10">
    <source>
        <dbReference type="RuleBase" id="RU000688"/>
    </source>
</evidence>
<dbReference type="PROSITE" id="PS00237">
    <property type="entry name" value="G_PROTEIN_RECEP_F1_1"/>
    <property type="match status" value="1"/>
</dbReference>
<evidence type="ECO:0000259" key="12">
    <source>
        <dbReference type="PROSITE" id="PS50262"/>
    </source>
</evidence>
<evidence type="ECO:0000256" key="8">
    <source>
        <dbReference type="ARBA" id="ARBA00023170"/>
    </source>
</evidence>
<feature type="transmembrane region" description="Helical" evidence="11">
    <location>
        <begin position="228"/>
        <end position="252"/>
    </location>
</feature>
<keyword evidence="8 10" id="KW-0675">Receptor</keyword>
<dbReference type="InterPro" id="IPR000725">
    <property type="entry name" value="Olfact_rcpt"/>
</dbReference>
<dbReference type="GO" id="GO:0004984">
    <property type="term" value="F:olfactory receptor activity"/>
    <property type="evidence" value="ECO:0007669"/>
    <property type="project" value="InterPro"/>
</dbReference>
<keyword evidence="9 10" id="KW-0807">Transducer</keyword>
<evidence type="ECO:0000256" key="2">
    <source>
        <dbReference type="ARBA" id="ARBA00022475"/>
    </source>
</evidence>
<keyword evidence="4 11" id="KW-0552">Olfaction</keyword>
<dbReference type="InParanoid" id="A0A6I8S949"/>
<comment type="similarity">
    <text evidence="10">Belongs to the G-protein coupled receptor 1 family.</text>
</comment>
<dbReference type="Gene3D" id="1.20.1070.10">
    <property type="entry name" value="Rhodopsin 7-helix transmembrane proteins"/>
    <property type="match status" value="1"/>
</dbReference>
<evidence type="ECO:0000256" key="5">
    <source>
        <dbReference type="ARBA" id="ARBA00022989"/>
    </source>
</evidence>
<organism evidence="13">
    <name type="scientific">Xenopus tropicalis</name>
    <name type="common">Western clawed frog</name>
    <name type="synonym">Silurana tropicalis</name>
    <dbReference type="NCBI Taxonomy" id="8364"/>
    <lineage>
        <taxon>Eukaryota</taxon>
        <taxon>Metazoa</taxon>
        <taxon>Chordata</taxon>
        <taxon>Craniata</taxon>
        <taxon>Vertebrata</taxon>
        <taxon>Euteleostomi</taxon>
        <taxon>Amphibia</taxon>
        <taxon>Batrachia</taxon>
        <taxon>Anura</taxon>
        <taxon>Pipoidea</taxon>
        <taxon>Pipidae</taxon>
        <taxon>Xenopodinae</taxon>
        <taxon>Xenopus</taxon>
        <taxon>Silurana</taxon>
    </lineage>
</organism>
<dbReference type="FunFam" id="1.20.1070.10:FF:000015">
    <property type="entry name" value="Olfactory receptor"/>
    <property type="match status" value="1"/>
</dbReference>
<evidence type="ECO:0000256" key="3">
    <source>
        <dbReference type="ARBA" id="ARBA00022692"/>
    </source>
</evidence>
<dbReference type="Ensembl" id="ENSXETT00000066889">
    <property type="protein sequence ID" value="ENSXETP00000089187"/>
    <property type="gene ID" value="ENSXETG00000037593"/>
</dbReference>
<reference evidence="13" key="2">
    <citation type="submission" date="2020-05" db="UniProtKB">
        <authorList>
            <consortium name="Ensembl"/>
        </authorList>
    </citation>
    <scope>IDENTIFICATION</scope>
</reference>
<protein>
    <recommendedName>
        <fullName evidence="11">Olfactory receptor</fullName>
    </recommendedName>
</protein>
<dbReference type="GO" id="GO:0005886">
    <property type="term" value="C:plasma membrane"/>
    <property type="evidence" value="ECO:0007669"/>
    <property type="project" value="UniProtKB-SubCell"/>
</dbReference>
<feature type="transmembrane region" description="Helical" evidence="11">
    <location>
        <begin position="184"/>
        <end position="207"/>
    </location>
</feature>
<keyword evidence="2 11" id="KW-1003">Cell membrane</keyword>
<evidence type="ECO:0000256" key="7">
    <source>
        <dbReference type="ARBA" id="ARBA00023136"/>
    </source>
</evidence>
<evidence type="ECO:0000313" key="13">
    <source>
        <dbReference type="Ensembl" id="ENSXETP00000089187"/>
    </source>
</evidence>
<accession>A0A6I8S949</accession>
<keyword evidence="7 11" id="KW-0472">Membrane</keyword>
<name>A0A6I8S949_XENTR</name>
<evidence type="ECO:0000256" key="6">
    <source>
        <dbReference type="ARBA" id="ARBA00023040"/>
    </source>
</evidence>
<dbReference type="Pfam" id="PF13853">
    <property type="entry name" value="7tm_4"/>
    <property type="match status" value="1"/>
</dbReference>
<dbReference type="PROSITE" id="PS50262">
    <property type="entry name" value="G_PROTEIN_RECEP_F1_2"/>
    <property type="match status" value="1"/>
</dbReference>
<feature type="domain" description="G-protein coupled receptors family 1 profile" evidence="12">
    <location>
        <begin position="29"/>
        <end position="281"/>
    </location>
</feature>
<keyword evidence="6 10" id="KW-0297">G-protein coupled receptor</keyword>
<comment type="subcellular location">
    <subcellularLocation>
        <location evidence="1 11">Cell membrane</location>
        <topology evidence="1 11">Multi-pass membrane protein</topology>
    </subcellularLocation>
</comment>
<dbReference type="FunCoup" id="A0A6I8S949">
    <property type="interactions" value="632"/>
</dbReference>
<proteinExistence type="inferred from homology"/>
<keyword evidence="5 11" id="KW-1133">Transmembrane helix</keyword>
<feature type="transmembrane region" description="Helical" evidence="11">
    <location>
        <begin position="86"/>
        <end position="108"/>
    </location>
</feature>